<dbReference type="CDD" id="cd00293">
    <property type="entry name" value="USP-like"/>
    <property type="match status" value="2"/>
</dbReference>
<evidence type="ECO:0000313" key="4">
    <source>
        <dbReference type="Proteomes" id="UP000321926"/>
    </source>
</evidence>
<proteinExistence type="inferred from homology"/>
<dbReference type="PANTHER" id="PTHR46268:SF6">
    <property type="entry name" value="UNIVERSAL STRESS PROTEIN UP12"/>
    <property type="match status" value="1"/>
</dbReference>
<feature type="domain" description="UspA" evidence="2">
    <location>
        <begin position="165"/>
        <end position="288"/>
    </location>
</feature>
<gene>
    <name evidence="3" type="ORF">FVR03_15160</name>
</gene>
<dbReference type="OrthoDB" id="1522603at2"/>
<protein>
    <submittedName>
        <fullName evidence="3">Universal stress protein</fullName>
    </submittedName>
</protein>
<evidence type="ECO:0000259" key="2">
    <source>
        <dbReference type="Pfam" id="PF00582"/>
    </source>
</evidence>
<reference evidence="3 4" key="1">
    <citation type="submission" date="2019-08" db="EMBL/GenBank/DDBJ databases">
        <authorList>
            <person name="Shi S."/>
        </authorList>
    </citation>
    <scope>NUCLEOTIDE SEQUENCE [LARGE SCALE GENOMIC DNA]</scope>
    <source>
        <strain evidence="3 4">GY10130</strain>
    </source>
</reference>
<dbReference type="InterPro" id="IPR006015">
    <property type="entry name" value="Universal_stress_UspA"/>
</dbReference>
<dbReference type="PANTHER" id="PTHR46268">
    <property type="entry name" value="STRESS RESPONSE PROTEIN NHAX"/>
    <property type="match status" value="1"/>
</dbReference>
<organism evidence="3 4">
    <name type="scientific">Pontibacter qinzhouensis</name>
    <dbReference type="NCBI Taxonomy" id="2603253"/>
    <lineage>
        <taxon>Bacteria</taxon>
        <taxon>Pseudomonadati</taxon>
        <taxon>Bacteroidota</taxon>
        <taxon>Cytophagia</taxon>
        <taxon>Cytophagales</taxon>
        <taxon>Hymenobacteraceae</taxon>
        <taxon>Pontibacter</taxon>
    </lineage>
</organism>
<dbReference type="InterPro" id="IPR006016">
    <property type="entry name" value="UspA"/>
</dbReference>
<comment type="similarity">
    <text evidence="1">Belongs to the universal stress protein A family.</text>
</comment>
<dbReference type="AlphaFoldDB" id="A0A5C8JKL0"/>
<comment type="caution">
    <text evidence="3">The sequence shown here is derived from an EMBL/GenBank/DDBJ whole genome shotgun (WGS) entry which is preliminary data.</text>
</comment>
<dbReference type="Pfam" id="PF00582">
    <property type="entry name" value="Usp"/>
    <property type="match status" value="2"/>
</dbReference>
<dbReference type="EMBL" id="VRTY01000059">
    <property type="protein sequence ID" value="TXK37576.1"/>
    <property type="molecule type" value="Genomic_DNA"/>
</dbReference>
<dbReference type="PRINTS" id="PR01438">
    <property type="entry name" value="UNVRSLSTRESS"/>
</dbReference>
<name>A0A5C8JKL0_9BACT</name>
<dbReference type="Proteomes" id="UP000321926">
    <property type="component" value="Unassembled WGS sequence"/>
</dbReference>
<evidence type="ECO:0000256" key="1">
    <source>
        <dbReference type="ARBA" id="ARBA00008791"/>
    </source>
</evidence>
<accession>A0A5C8JKL0</accession>
<keyword evidence="4" id="KW-1185">Reference proteome</keyword>
<dbReference type="RefSeq" id="WP_147922603.1">
    <property type="nucleotide sequence ID" value="NZ_VRTY01000059.1"/>
</dbReference>
<evidence type="ECO:0000313" key="3">
    <source>
        <dbReference type="EMBL" id="TXK37576.1"/>
    </source>
</evidence>
<feature type="domain" description="UspA" evidence="2">
    <location>
        <begin position="3"/>
        <end position="157"/>
    </location>
</feature>
<sequence length="292" mass="32617">MFKILVPIDFSDSTDAACQYALNLTAGVPDAQLLLLHCFQDYLADGDPVLPSATDLTPSEIITEQVLHRNEIDAQQQLDELYHQVAEEARRSGSKVKIERTFISGFPEDEILEQARRFKPSLVIMGTKGQKDFSRSLFGTITTKVLGDLKVPLLTVPQEYAAGPIRKVLYATDFDKADVAAIEAVLELLQPFQASTYCVHISTDDQEHDREKLLALQEQLRQNASSTHIQFSLLEGGEVAKTLQEFVHQESINLIALTNRERNLLDEILHPSLAKKLVLTAAVPLLIFHSKK</sequence>
<dbReference type="SUPFAM" id="SSF52402">
    <property type="entry name" value="Adenine nucleotide alpha hydrolases-like"/>
    <property type="match status" value="2"/>
</dbReference>
<dbReference type="Gene3D" id="3.40.50.12370">
    <property type="match status" value="1"/>
</dbReference>